<dbReference type="PANTHER" id="PTHR40547">
    <property type="entry name" value="SLL0298 PROTEIN"/>
    <property type="match status" value="1"/>
</dbReference>
<dbReference type="HOGENOM" id="CLU_102912_1_2_7"/>
<dbReference type="Pfam" id="PF09835">
    <property type="entry name" value="DUF2062"/>
    <property type="match status" value="1"/>
</dbReference>
<reference evidence="3 4" key="1">
    <citation type="submission" date="2006-10" db="EMBL/GenBank/DDBJ databases">
        <title>Complete sequence of chromosome of Pelobacter propionicus DSM 2379.</title>
        <authorList>
            <consortium name="US DOE Joint Genome Institute"/>
            <person name="Copeland A."/>
            <person name="Lucas S."/>
            <person name="Lapidus A."/>
            <person name="Barry K."/>
            <person name="Detter J.C."/>
            <person name="Glavina del Rio T."/>
            <person name="Hammon N."/>
            <person name="Israni S."/>
            <person name="Dalin E."/>
            <person name="Tice H."/>
            <person name="Pitluck S."/>
            <person name="Saunders E."/>
            <person name="Brettin T."/>
            <person name="Bruce D."/>
            <person name="Han C."/>
            <person name="Tapia R."/>
            <person name="Schmutz J."/>
            <person name="Larimer F."/>
            <person name="Land M."/>
            <person name="Hauser L."/>
            <person name="Kyrpides N."/>
            <person name="Kim E."/>
            <person name="Lovley D."/>
            <person name="Richardson P."/>
        </authorList>
    </citation>
    <scope>NUCLEOTIDE SEQUENCE [LARGE SCALE GENOMIC DNA]</scope>
    <source>
        <strain evidence="4">DSM 2379 / NBRC 103807 / OttBd1</strain>
    </source>
</reference>
<proteinExistence type="predicted"/>
<feature type="transmembrane region" description="Helical" evidence="1">
    <location>
        <begin position="117"/>
        <end position="142"/>
    </location>
</feature>
<evidence type="ECO:0000313" key="4">
    <source>
        <dbReference type="Proteomes" id="UP000006732"/>
    </source>
</evidence>
<dbReference type="InterPro" id="IPR018639">
    <property type="entry name" value="DUF2062"/>
</dbReference>
<gene>
    <name evidence="3" type="ordered locus">Ppro_3586</name>
</gene>
<keyword evidence="1" id="KW-0812">Transmembrane</keyword>
<dbReference type="PANTHER" id="PTHR40547:SF1">
    <property type="entry name" value="SLL0298 PROTEIN"/>
    <property type="match status" value="1"/>
</dbReference>
<dbReference type="EMBL" id="CP000482">
    <property type="protein sequence ID" value="ABL01178.1"/>
    <property type="molecule type" value="Genomic_DNA"/>
</dbReference>
<organism evidence="3 4">
    <name type="scientific">Pelobacter propionicus (strain DSM 2379 / NBRC 103807 / OttBd1)</name>
    <dbReference type="NCBI Taxonomy" id="338966"/>
    <lineage>
        <taxon>Bacteria</taxon>
        <taxon>Pseudomonadati</taxon>
        <taxon>Thermodesulfobacteriota</taxon>
        <taxon>Desulfuromonadia</taxon>
        <taxon>Desulfuromonadales</taxon>
        <taxon>Desulfuromonadaceae</taxon>
        <taxon>Pelobacter</taxon>
    </lineage>
</organism>
<feature type="transmembrane region" description="Helical" evidence="1">
    <location>
        <begin position="62"/>
        <end position="82"/>
    </location>
</feature>
<keyword evidence="4" id="KW-1185">Reference proteome</keyword>
<feature type="transmembrane region" description="Helical" evidence="1">
    <location>
        <begin position="24"/>
        <end position="55"/>
    </location>
</feature>
<dbReference type="AlphaFoldDB" id="A1AV07"/>
<evidence type="ECO:0000313" key="3">
    <source>
        <dbReference type="EMBL" id="ABL01178.1"/>
    </source>
</evidence>
<keyword evidence="1" id="KW-0472">Membrane</keyword>
<dbReference type="RefSeq" id="WP_011737391.1">
    <property type="nucleotide sequence ID" value="NC_008609.1"/>
</dbReference>
<dbReference type="Proteomes" id="UP000006732">
    <property type="component" value="Chromosome"/>
</dbReference>
<dbReference type="eggNOG" id="COG3216">
    <property type="taxonomic scope" value="Bacteria"/>
</dbReference>
<keyword evidence="1" id="KW-1133">Transmembrane helix</keyword>
<accession>A1AV07</accession>
<protein>
    <recommendedName>
        <fullName evidence="2">DUF2062 domain-containing protein</fullName>
    </recommendedName>
</protein>
<evidence type="ECO:0000259" key="2">
    <source>
        <dbReference type="Pfam" id="PF09835"/>
    </source>
</evidence>
<name>A1AV07_PELPD</name>
<dbReference type="KEGG" id="ppd:Ppro_3586"/>
<dbReference type="STRING" id="338966.Ppro_3586"/>
<dbReference type="OrthoDB" id="9794343at2"/>
<sequence length="165" mass="17986">MFNRDKITHRIKEILSLDSHPGHIAAGFSAGVFISFTPPIPGMHTVLAVAVAFLFRLNKLTCLAGAWVNTPLTVIPSLFASYKLGAFVLGRPATSFHLAGLDWQSIRTLLLNHAEPLLLGCSLIGFAAAVAAYFICYALVVFSRRKDATLAELTREMEEVGEELE</sequence>
<feature type="domain" description="DUF2062" evidence="2">
    <location>
        <begin position="7"/>
        <end position="147"/>
    </location>
</feature>
<evidence type="ECO:0000256" key="1">
    <source>
        <dbReference type="SAM" id="Phobius"/>
    </source>
</evidence>